<evidence type="ECO:0000313" key="1">
    <source>
        <dbReference type="EMBL" id="MDE5414186.1"/>
    </source>
</evidence>
<gene>
    <name evidence="1" type="ORF">N7Z68_12455</name>
</gene>
<dbReference type="EMBL" id="JAOTPO010000008">
    <property type="protein sequence ID" value="MDE5414186.1"/>
    <property type="molecule type" value="Genomic_DNA"/>
</dbReference>
<dbReference type="InterPro" id="IPR008489">
    <property type="entry name" value="DUF771"/>
</dbReference>
<organism evidence="1 2">
    <name type="scientific">Alkalihalobacterium chitinilyticum</name>
    <dbReference type="NCBI Taxonomy" id="2980103"/>
    <lineage>
        <taxon>Bacteria</taxon>
        <taxon>Bacillati</taxon>
        <taxon>Bacillota</taxon>
        <taxon>Bacilli</taxon>
        <taxon>Bacillales</taxon>
        <taxon>Bacillaceae</taxon>
        <taxon>Alkalihalobacterium</taxon>
    </lineage>
</organism>
<comment type="caution">
    <text evidence="1">The sequence shown here is derived from an EMBL/GenBank/DDBJ whole genome shotgun (WGS) entry which is preliminary data.</text>
</comment>
<evidence type="ECO:0000313" key="2">
    <source>
        <dbReference type="Proteomes" id="UP001148125"/>
    </source>
</evidence>
<reference evidence="1" key="1">
    <citation type="submission" date="2024-05" db="EMBL/GenBank/DDBJ databases">
        <title>Alkalihalobacillus sp. strain MEB203 novel alkaliphilic bacterium from Lonar Lake, India.</title>
        <authorList>
            <person name="Joshi A."/>
            <person name="Thite S."/>
            <person name="Mengade P."/>
        </authorList>
    </citation>
    <scope>NUCLEOTIDE SEQUENCE</scope>
    <source>
        <strain evidence="1">MEB 203</strain>
    </source>
</reference>
<sequence>MERTTSIDALVITIPEDMVLISKVEYEEMKHKELSEVYWNMKDLEERTYKKHEWLKENVLYPQKFRKVLDVKNGGFVYYPDSKGKT</sequence>
<proteinExistence type="predicted"/>
<dbReference type="Pfam" id="PF05595">
    <property type="entry name" value="DUF771"/>
    <property type="match status" value="1"/>
</dbReference>
<name>A0ABT5VFF8_9BACI</name>
<accession>A0ABT5VFF8</accession>
<dbReference type="Proteomes" id="UP001148125">
    <property type="component" value="Unassembled WGS sequence"/>
</dbReference>
<keyword evidence="2" id="KW-1185">Reference proteome</keyword>
<protein>
    <submittedName>
        <fullName evidence="1">DUF771 domain-containing protein</fullName>
    </submittedName>
</protein>